<name>A0A6N8TXU1_9STAP</name>
<keyword evidence="3" id="KW-1185">Reference proteome</keyword>
<feature type="domain" description="Thioredoxin" evidence="1">
    <location>
        <begin position="10"/>
        <end position="87"/>
    </location>
</feature>
<evidence type="ECO:0000313" key="3">
    <source>
        <dbReference type="Proteomes" id="UP000436284"/>
    </source>
</evidence>
<dbReference type="OrthoDB" id="5784238at2"/>
<comment type="caution">
    <text evidence="2">The sequence shown here is derived from an EMBL/GenBank/DDBJ whole genome shotgun (WGS) entry which is preliminary data.</text>
</comment>
<accession>A0A6N8TXU1</accession>
<dbReference type="AlphaFoldDB" id="A0A6N8TXU1"/>
<organism evidence="2 3">
    <name type="scientific">Salinicoccus hispanicus</name>
    <dbReference type="NCBI Taxonomy" id="157225"/>
    <lineage>
        <taxon>Bacteria</taxon>
        <taxon>Bacillati</taxon>
        <taxon>Bacillota</taxon>
        <taxon>Bacilli</taxon>
        <taxon>Bacillales</taxon>
        <taxon>Staphylococcaceae</taxon>
        <taxon>Salinicoccus</taxon>
    </lineage>
</organism>
<dbReference type="InterPro" id="IPR013766">
    <property type="entry name" value="Thioredoxin_domain"/>
</dbReference>
<gene>
    <name evidence="2" type="ORF">GQ671_05800</name>
</gene>
<sequence>MMKESRTQDITSRIQSEETLIIFGYAPICANCQIAERMLDVVAEMRDFSYASIDLNYQKDFIETYEIRSTPTLLLFKKGELVKEIYAFHSVPYLTEVMDEFLVDE</sequence>
<proteinExistence type="predicted"/>
<dbReference type="Proteomes" id="UP000436284">
    <property type="component" value="Unassembled WGS sequence"/>
</dbReference>
<dbReference type="RefSeq" id="WP_160654059.1">
    <property type="nucleotide sequence ID" value="NZ_JBHRWU010000001.1"/>
</dbReference>
<dbReference type="InterPro" id="IPR036249">
    <property type="entry name" value="Thioredoxin-like_sf"/>
</dbReference>
<protein>
    <submittedName>
        <fullName evidence="2">Thioredoxin</fullName>
    </submittedName>
</protein>
<dbReference type="SUPFAM" id="SSF52833">
    <property type="entry name" value="Thioredoxin-like"/>
    <property type="match status" value="1"/>
</dbReference>
<reference evidence="2 3" key="1">
    <citation type="submission" date="2019-12" db="EMBL/GenBank/DDBJ databases">
        <title>Salinicoccus cyprini sp. nov., isolated from gastro-intestinal tract of mirror carp, Cyprinus carpio var. specularis, collected from Gobind Sagar Reservoir, Himachal Pradesh, India.</title>
        <authorList>
            <person name="Talwar C."/>
            <person name="Singh A.K."/>
            <person name="Lal R."/>
            <person name="Negi R.K."/>
        </authorList>
    </citation>
    <scope>NUCLEOTIDE SEQUENCE [LARGE SCALE GENOMIC DNA]</scope>
    <source>
        <strain evidence="2 3">J-82</strain>
    </source>
</reference>
<dbReference type="EMBL" id="WUUK01000002">
    <property type="protein sequence ID" value="MXQ50778.1"/>
    <property type="molecule type" value="Genomic_DNA"/>
</dbReference>
<dbReference type="CDD" id="cd02947">
    <property type="entry name" value="TRX_family"/>
    <property type="match status" value="1"/>
</dbReference>
<dbReference type="Gene3D" id="3.40.30.10">
    <property type="entry name" value="Glutaredoxin"/>
    <property type="match status" value="1"/>
</dbReference>
<evidence type="ECO:0000259" key="1">
    <source>
        <dbReference type="Pfam" id="PF00085"/>
    </source>
</evidence>
<dbReference type="Pfam" id="PF00085">
    <property type="entry name" value="Thioredoxin"/>
    <property type="match status" value="1"/>
</dbReference>
<evidence type="ECO:0000313" key="2">
    <source>
        <dbReference type="EMBL" id="MXQ50778.1"/>
    </source>
</evidence>